<dbReference type="EMBL" id="MVHS01000014">
    <property type="protein sequence ID" value="ORA71354.1"/>
    <property type="molecule type" value="Genomic_DNA"/>
</dbReference>
<keyword evidence="8" id="KW-1185">Reference proteome</keyword>
<evidence type="ECO:0000313" key="7">
    <source>
        <dbReference type="EMBL" id="ORA71354.1"/>
    </source>
</evidence>
<dbReference type="SUPFAM" id="SSF82866">
    <property type="entry name" value="Multidrug efflux transporter AcrB transmembrane domain"/>
    <property type="match status" value="2"/>
</dbReference>
<dbReference type="NCBIfam" id="TIGR00833">
    <property type="entry name" value="actII"/>
    <property type="match status" value="1"/>
</dbReference>
<dbReference type="Pfam" id="PF03176">
    <property type="entry name" value="MMPL"/>
    <property type="match status" value="2"/>
</dbReference>
<evidence type="ECO:0000256" key="6">
    <source>
        <dbReference type="ARBA" id="ARBA00023136"/>
    </source>
</evidence>
<comment type="subcellular location">
    <subcellularLocation>
        <location evidence="1">Cell membrane</location>
        <topology evidence="1">Multi-pass membrane protein</topology>
    </subcellularLocation>
</comment>
<dbReference type="Proteomes" id="UP000192801">
    <property type="component" value="Unassembled WGS sequence"/>
</dbReference>
<name>A0A1X0DG26_9MYCO</name>
<gene>
    <name evidence="7" type="ORF">BST26_08605</name>
</gene>
<dbReference type="PANTHER" id="PTHR33406">
    <property type="entry name" value="MEMBRANE PROTEIN MJ1562-RELATED"/>
    <property type="match status" value="1"/>
</dbReference>
<evidence type="ECO:0000256" key="3">
    <source>
        <dbReference type="ARBA" id="ARBA00022475"/>
    </source>
</evidence>
<evidence type="ECO:0000256" key="1">
    <source>
        <dbReference type="ARBA" id="ARBA00004651"/>
    </source>
</evidence>
<proteinExistence type="inferred from homology"/>
<dbReference type="AlphaFoldDB" id="A0A1X0DG26"/>
<dbReference type="OrthoDB" id="4656631at2"/>
<dbReference type="PANTHER" id="PTHR33406:SF6">
    <property type="entry name" value="MEMBRANE PROTEIN YDGH-RELATED"/>
    <property type="match status" value="1"/>
</dbReference>
<dbReference type="STRING" id="444597.BST26_08605"/>
<dbReference type="Gene3D" id="1.20.1640.10">
    <property type="entry name" value="Multidrug efflux transporter AcrB transmembrane domain"/>
    <property type="match status" value="2"/>
</dbReference>
<dbReference type="RefSeq" id="WP_083030348.1">
    <property type="nucleotide sequence ID" value="NZ_AP022618.1"/>
</dbReference>
<comment type="caution">
    <text evidence="7">The sequence shown here is derived from an EMBL/GenBank/DDBJ whole genome shotgun (WGS) entry which is preliminary data.</text>
</comment>
<sequence length="954" mass="103793">MSTTTAPEKPHRPFLGHMIRVFSLPVIVFWVLAAVALGALVPSLDEVAATRSVPISPTNAPSYQAMLNIGKVFQEYDSDSSAMVVLESDDQLGDAAHAFYDKIVAKLNADHQHVQNVQDFWSDPLTAAGSQSVDGHSAYVQIFLNGSQGTTASHESVEAVRDIVASVPPPPGIKAHVAGNSVLNADTRVAGHQSLSRMEGISVGVIIVMLLFIYRSVVTMLISMVIIGLELMTAQGVTALAGYFNIVGLTPYAVSMVTMLSLAAGTDYVIFLLGRYQEERVNGLDREAAFYKSYHGVSHVILGSGLTIVGACMCLTMCTLPYFTTMALPCALAILVIVAAALTLAPAVLTIASKFGLLDAKRELSTRNWRKVGTAVVRWPVPILFVTILIAVIGFAALLTYIPQYNDKKFTPPDMPANLAMDVADRHFSQARMNPELLMLEADHDLRNSADMLVIDRVAKGVVHMRGIERVQTITRPLGAPIQHSSIPFLLGAQNSGTLQAAKFNNDNSAQMLEQADEMGRTVASMERMYTIMSELTATTHSMVGRTHELVDTTKDMRNSIADFDDFFRPIRNYLYWEPHCYDIPVCWSMRGIFDTIDGIDALTDQMDGLLIDLDRMDVLMPQTLPVLRSTIDSMTKMRDFMIATHSTIAGTQAQQQELAKGATEIGLFFDQAKNDDFFYLPPDVFTNPDFERGLKMFVSPDGKSVRYIITHQGDPVSVDGIDHVRDLKGIVADSVKGTPLANAKVSLAGTASMYSDMQDGVVTDLMIALIASMILIFSIMLIITRSVIAAMVIVGTVAASLGTACGLSVLLWQDILGLGVQWIVIPLSMVILLAVGSDYNLLVVSRLREEIHAGLNTGIIRGMGATGRVVTAAGLVFAFTMMSMIVSDLRVVGQLGTTIGIGLIVDTLIVRSFMTPSIAALLGRWFWWPLDVFKILDRYRRPTTPALSTPAET</sequence>
<evidence type="ECO:0000256" key="4">
    <source>
        <dbReference type="ARBA" id="ARBA00022692"/>
    </source>
</evidence>
<dbReference type="InterPro" id="IPR050545">
    <property type="entry name" value="Mycobact_MmpL"/>
</dbReference>
<evidence type="ECO:0000256" key="5">
    <source>
        <dbReference type="ARBA" id="ARBA00022989"/>
    </source>
</evidence>
<dbReference type="InterPro" id="IPR004707">
    <property type="entry name" value="MmpL_fam"/>
</dbReference>
<dbReference type="GO" id="GO:0005886">
    <property type="term" value="C:plasma membrane"/>
    <property type="evidence" value="ECO:0007669"/>
    <property type="project" value="UniProtKB-SubCell"/>
</dbReference>
<accession>A0A1X0DG26</accession>
<reference evidence="7 8" key="1">
    <citation type="submission" date="2016-12" db="EMBL/GenBank/DDBJ databases">
        <title>The new phylogeny of genus Mycobacterium.</title>
        <authorList>
            <person name="Tortoli E."/>
            <person name="Trovato A."/>
            <person name="Cirillo D.M."/>
        </authorList>
    </citation>
    <scope>NUCLEOTIDE SEQUENCE [LARGE SCALE GENOMIC DNA]</scope>
    <source>
        <strain evidence="7 8">DSM 45130</strain>
    </source>
</reference>
<evidence type="ECO:0000313" key="8">
    <source>
        <dbReference type="Proteomes" id="UP000192801"/>
    </source>
</evidence>
<keyword evidence="4" id="KW-0812">Transmembrane</keyword>
<comment type="similarity">
    <text evidence="2">Belongs to the resistance-nodulation-cell division (RND) (TC 2.A.6) family. MmpL subfamily.</text>
</comment>
<protein>
    <submittedName>
        <fullName evidence="7">Uncharacterized protein</fullName>
    </submittedName>
</protein>
<dbReference type="InterPro" id="IPR004869">
    <property type="entry name" value="MMPL_dom"/>
</dbReference>
<keyword evidence="3" id="KW-1003">Cell membrane</keyword>
<keyword evidence="6" id="KW-0472">Membrane</keyword>
<evidence type="ECO:0000256" key="2">
    <source>
        <dbReference type="ARBA" id="ARBA00010157"/>
    </source>
</evidence>
<organism evidence="7 8">
    <name type="scientific">Mycolicibacterium insubricum</name>
    <dbReference type="NCBI Taxonomy" id="444597"/>
    <lineage>
        <taxon>Bacteria</taxon>
        <taxon>Bacillati</taxon>
        <taxon>Actinomycetota</taxon>
        <taxon>Actinomycetes</taxon>
        <taxon>Mycobacteriales</taxon>
        <taxon>Mycobacteriaceae</taxon>
        <taxon>Mycolicibacterium</taxon>
    </lineage>
</organism>
<keyword evidence="5" id="KW-1133">Transmembrane helix</keyword>